<feature type="transmembrane region" description="Helical" evidence="1">
    <location>
        <begin position="43"/>
        <end position="60"/>
    </location>
</feature>
<dbReference type="Proteomes" id="UP000051677">
    <property type="component" value="Unassembled WGS sequence"/>
</dbReference>
<proteinExistence type="predicted"/>
<dbReference type="OrthoDB" id="4753342at2"/>
<reference evidence="3 4" key="1">
    <citation type="submission" date="2015-10" db="EMBL/GenBank/DDBJ databases">
        <title>Mycobacterium gordonae draft genome assembly.</title>
        <authorList>
            <person name="Ustinova V."/>
            <person name="Smirnova T."/>
            <person name="Blagodatskikh K."/>
            <person name="Varlamov D."/>
            <person name="Larionova E."/>
            <person name="Chernousova L."/>
        </authorList>
    </citation>
    <scope>NUCLEOTIDE SEQUENCE [LARGE SCALE GENOMIC DNA]</scope>
    <source>
        <strain evidence="3 4">CTRI 14-8773</strain>
    </source>
</reference>
<evidence type="ECO:0000313" key="3">
    <source>
        <dbReference type="EMBL" id="KQH78953.1"/>
    </source>
</evidence>
<keyword evidence="1" id="KW-0812">Transmembrane</keyword>
<name>A0A0Q2LSF8_MYCGO</name>
<keyword evidence="2" id="KW-0732">Signal</keyword>
<dbReference type="AlphaFoldDB" id="A0A0Q2LSF8"/>
<feature type="transmembrane region" description="Helical" evidence="1">
    <location>
        <begin position="65"/>
        <end position="85"/>
    </location>
</feature>
<keyword evidence="1" id="KW-1133">Transmembrane helix</keyword>
<organism evidence="3 4">
    <name type="scientific">Mycobacterium gordonae</name>
    <dbReference type="NCBI Taxonomy" id="1778"/>
    <lineage>
        <taxon>Bacteria</taxon>
        <taxon>Bacillati</taxon>
        <taxon>Actinomycetota</taxon>
        <taxon>Actinomycetes</taxon>
        <taxon>Mycobacteriales</taxon>
        <taxon>Mycobacteriaceae</taxon>
        <taxon>Mycobacterium</taxon>
    </lineage>
</organism>
<dbReference type="RefSeq" id="WP_055578138.1">
    <property type="nucleotide sequence ID" value="NZ_LKTM01000135.1"/>
</dbReference>
<feature type="chain" id="PRO_5006194315" description="Transmembrane protein" evidence="2">
    <location>
        <begin position="20"/>
        <end position="116"/>
    </location>
</feature>
<evidence type="ECO:0000313" key="4">
    <source>
        <dbReference type="Proteomes" id="UP000051677"/>
    </source>
</evidence>
<feature type="signal peptide" evidence="2">
    <location>
        <begin position="1"/>
        <end position="19"/>
    </location>
</feature>
<dbReference type="STRING" id="1778.A9W97_04750"/>
<evidence type="ECO:0000256" key="1">
    <source>
        <dbReference type="SAM" id="Phobius"/>
    </source>
</evidence>
<evidence type="ECO:0008006" key="5">
    <source>
        <dbReference type="Google" id="ProtNLM"/>
    </source>
</evidence>
<dbReference type="EMBL" id="LKTM01000135">
    <property type="protein sequence ID" value="KQH78953.1"/>
    <property type="molecule type" value="Genomic_DNA"/>
</dbReference>
<protein>
    <recommendedName>
        <fullName evidence="5">Transmembrane protein</fullName>
    </recommendedName>
</protein>
<evidence type="ECO:0000256" key="2">
    <source>
        <dbReference type="SAM" id="SignalP"/>
    </source>
</evidence>
<accession>A0A0Q2LSF8</accession>
<sequence>MLIAGVVCVCAAIASAAFGAWSLSHTPTTDATQLALRSMAPTQFAAAIMLAAGGVVALAASPQTAVVVVIVCILGALGTLATGSVQSAKYALRRQVAPAESAGCTGSCAGCTLSCH</sequence>
<gene>
    <name evidence="3" type="ORF">AO501_18985</name>
</gene>
<keyword evidence="1" id="KW-0472">Membrane</keyword>
<comment type="caution">
    <text evidence="3">The sequence shown here is derived from an EMBL/GenBank/DDBJ whole genome shotgun (WGS) entry which is preliminary data.</text>
</comment>